<dbReference type="Gene3D" id="3.20.20.70">
    <property type="entry name" value="Aldolase class I"/>
    <property type="match status" value="1"/>
</dbReference>
<evidence type="ECO:0000256" key="7">
    <source>
        <dbReference type="ARBA" id="ARBA00022857"/>
    </source>
</evidence>
<evidence type="ECO:0000256" key="4">
    <source>
        <dbReference type="ARBA" id="ARBA00022630"/>
    </source>
</evidence>
<dbReference type="AlphaFoldDB" id="Q5L4P9"/>
<dbReference type="KEGG" id="cab:CAB959"/>
<organism evidence="16 17">
    <name type="scientific">Chlamydia abortus (strain DSM 27085 / S26/3)</name>
    <name type="common">Chlamydophila abortus</name>
    <dbReference type="NCBI Taxonomy" id="218497"/>
    <lineage>
        <taxon>Bacteria</taxon>
        <taxon>Pseudomonadati</taxon>
        <taxon>Chlamydiota</taxon>
        <taxon>Chlamydiia</taxon>
        <taxon>Chlamydiales</taxon>
        <taxon>Chlamydiaceae</taxon>
        <taxon>Chlamydia/Chlamydophila group</taxon>
        <taxon>Chlamydia</taxon>
    </lineage>
</organism>
<comment type="similarity">
    <text evidence="12">Belongs to the dus family.</text>
</comment>
<gene>
    <name evidence="16" type="ordered locus">CAB959</name>
</gene>
<evidence type="ECO:0000256" key="3">
    <source>
        <dbReference type="ARBA" id="ARBA00022555"/>
    </source>
</evidence>
<evidence type="ECO:0000313" key="16">
    <source>
        <dbReference type="EMBL" id="CAH64397.1"/>
    </source>
</evidence>
<dbReference type="InterPro" id="IPR024036">
    <property type="entry name" value="tRNA-dHydroUridine_Synthase_C"/>
</dbReference>
<evidence type="ECO:0000256" key="13">
    <source>
        <dbReference type="PIRSR" id="PIRSR006621-1"/>
    </source>
</evidence>
<evidence type="ECO:0000256" key="14">
    <source>
        <dbReference type="PIRSR" id="PIRSR006621-2"/>
    </source>
</evidence>
<keyword evidence="9 12" id="KW-0560">Oxidoreductase</keyword>
<feature type="domain" description="DUS-like FMN-binding" evidence="15">
    <location>
        <begin position="18"/>
        <end position="321"/>
    </location>
</feature>
<proteinExistence type="inferred from homology"/>
<keyword evidence="3" id="KW-0820">tRNA-binding</keyword>
<dbReference type="HOGENOM" id="CLU_013299_0_3_0"/>
<keyword evidence="4 12" id="KW-0285">Flavoprotein</keyword>
<feature type="binding site" evidence="14">
    <location>
        <position position="174"/>
    </location>
    <ligand>
        <name>FMN</name>
        <dbReference type="ChEBI" id="CHEBI:58210"/>
    </ligand>
</feature>
<evidence type="ECO:0000256" key="10">
    <source>
        <dbReference type="ARBA" id="ARBA00048205"/>
    </source>
</evidence>
<keyword evidence="14" id="KW-0547">Nucleotide-binding</keyword>
<dbReference type="InterPro" id="IPR004652">
    <property type="entry name" value="DusB-like"/>
</dbReference>
<dbReference type="InterPro" id="IPR013785">
    <property type="entry name" value="Aldolase_TIM"/>
</dbReference>
<comment type="catalytic activity">
    <reaction evidence="11">
        <text>a 5,6-dihydrouridine in tRNA + NAD(+) = a uridine in tRNA + NADH + H(+)</text>
        <dbReference type="Rhea" id="RHEA:54452"/>
        <dbReference type="Rhea" id="RHEA-COMP:13339"/>
        <dbReference type="Rhea" id="RHEA-COMP:13887"/>
        <dbReference type="ChEBI" id="CHEBI:15378"/>
        <dbReference type="ChEBI" id="CHEBI:57540"/>
        <dbReference type="ChEBI" id="CHEBI:57945"/>
        <dbReference type="ChEBI" id="CHEBI:65315"/>
        <dbReference type="ChEBI" id="CHEBI:74443"/>
    </reaction>
</comment>
<dbReference type="Pfam" id="PF01207">
    <property type="entry name" value="Dus"/>
    <property type="match status" value="1"/>
</dbReference>
<comment type="function">
    <text evidence="2 12">Catalyzes the synthesis of 5,6-dihydrouridine (D), a modified base found in the D-loop of most tRNAs, via the reduction of the C5-C6 double bond in target uridines.</text>
</comment>
<dbReference type="EC" id="1.3.1.-" evidence="12"/>
<evidence type="ECO:0000256" key="11">
    <source>
        <dbReference type="ARBA" id="ARBA00048802"/>
    </source>
</evidence>
<accession>Q5L4P9</accession>
<evidence type="ECO:0000256" key="12">
    <source>
        <dbReference type="PIRNR" id="PIRNR006621"/>
    </source>
</evidence>
<reference evidence="16 17" key="1">
    <citation type="journal article" date="2005" name="Genome Res.">
        <title>The Chlamydophila abortus genome sequence reveals an array of variable proteins that contribute to interspecies variation.</title>
        <authorList>
            <person name="Thomson N.R."/>
            <person name="Yeats C."/>
            <person name="Bell K."/>
            <person name="Holden M.T.G."/>
            <person name="Bentley S.D."/>
            <person name="Livingstone M."/>
            <person name="Cerdeno-Tarraga A.M."/>
            <person name="Harris B."/>
            <person name="Doggett J."/>
            <person name="Ormond D."/>
            <person name="Mungal K."/>
            <person name="Clarke K."/>
            <person name="Feltwell T."/>
            <person name="Hance Z."/>
            <person name="Sanders M."/>
            <person name="Quail M.A."/>
            <person name="Price C."/>
            <person name="Parkhill J."/>
            <person name="Longbottom D."/>
        </authorList>
    </citation>
    <scope>NUCLEOTIDE SEQUENCE [LARGE SCALE GENOMIC DNA]</scope>
    <source>
        <strain evidence="17">DSM 27085 / S26/3</strain>
    </source>
</reference>
<dbReference type="CDD" id="cd02801">
    <property type="entry name" value="DUS_like_FMN"/>
    <property type="match status" value="1"/>
</dbReference>
<evidence type="ECO:0000256" key="9">
    <source>
        <dbReference type="ARBA" id="ARBA00023002"/>
    </source>
</evidence>
<dbReference type="PANTHER" id="PTHR45846">
    <property type="entry name" value="TRNA-DIHYDROURIDINE(47) SYNTHASE [NAD(P)(+)]-LIKE"/>
    <property type="match status" value="1"/>
</dbReference>
<dbReference type="InterPro" id="IPR001269">
    <property type="entry name" value="DUS_fam"/>
</dbReference>
<dbReference type="PROSITE" id="PS01136">
    <property type="entry name" value="UPF0034"/>
    <property type="match status" value="1"/>
</dbReference>
<dbReference type="InterPro" id="IPR018517">
    <property type="entry name" value="tRNA_hU_synthase_CS"/>
</dbReference>
<keyword evidence="5 12" id="KW-0288">FMN</keyword>
<dbReference type="NCBIfam" id="TIGR00737">
    <property type="entry name" value="nifR3_yhdG"/>
    <property type="match status" value="1"/>
</dbReference>
<keyword evidence="8" id="KW-0694">RNA-binding</keyword>
<name>Q5L4P9_CHLAB</name>
<evidence type="ECO:0000256" key="8">
    <source>
        <dbReference type="ARBA" id="ARBA00022884"/>
    </source>
</evidence>
<keyword evidence="7" id="KW-0521">NADP</keyword>
<comment type="cofactor">
    <cofactor evidence="1 12 14">
        <name>FMN</name>
        <dbReference type="ChEBI" id="CHEBI:58210"/>
    </cofactor>
</comment>
<feature type="binding site" evidence="14">
    <location>
        <position position="75"/>
    </location>
    <ligand>
        <name>FMN</name>
        <dbReference type="ChEBI" id="CHEBI:58210"/>
    </ligand>
</feature>
<keyword evidence="17" id="KW-1185">Reference proteome</keyword>
<dbReference type="GO" id="GO:0017150">
    <property type="term" value="F:tRNA dihydrouridine synthase activity"/>
    <property type="evidence" value="ECO:0007669"/>
    <property type="project" value="InterPro"/>
</dbReference>
<dbReference type="Gene3D" id="1.10.1200.80">
    <property type="entry name" value="Putative flavin oxidoreducatase, domain 2"/>
    <property type="match status" value="1"/>
</dbReference>
<protein>
    <recommendedName>
        <fullName evidence="12">tRNA-dihydrouridine synthase</fullName>
        <ecNumber evidence="12">1.3.1.-</ecNumber>
    </recommendedName>
</protein>
<dbReference type="PIRSF" id="PIRSF006621">
    <property type="entry name" value="Dus"/>
    <property type="match status" value="1"/>
</dbReference>
<keyword evidence="6 12" id="KW-0819">tRNA processing</keyword>
<dbReference type="PANTHER" id="PTHR45846:SF1">
    <property type="entry name" value="TRNA-DIHYDROURIDINE(47) SYNTHASE [NAD(P)(+)]-LIKE"/>
    <property type="match status" value="1"/>
</dbReference>
<feature type="binding site" evidence="14">
    <location>
        <begin position="231"/>
        <end position="232"/>
    </location>
    <ligand>
        <name>FMN</name>
        <dbReference type="ChEBI" id="CHEBI:58210"/>
    </ligand>
</feature>
<feature type="binding site" evidence="14">
    <location>
        <position position="144"/>
    </location>
    <ligand>
        <name>FMN</name>
        <dbReference type="ChEBI" id="CHEBI:58210"/>
    </ligand>
</feature>
<comment type="catalytic activity">
    <reaction evidence="10">
        <text>a 5,6-dihydrouridine in tRNA + NADP(+) = a uridine in tRNA + NADPH + H(+)</text>
        <dbReference type="Rhea" id="RHEA:23624"/>
        <dbReference type="Rhea" id="RHEA-COMP:13339"/>
        <dbReference type="Rhea" id="RHEA-COMP:13887"/>
        <dbReference type="ChEBI" id="CHEBI:15378"/>
        <dbReference type="ChEBI" id="CHEBI:57783"/>
        <dbReference type="ChEBI" id="CHEBI:58349"/>
        <dbReference type="ChEBI" id="CHEBI:65315"/>
        <dbReference type="ChEBI" id="CHEBI:74443"/>
    </reaction>
</comment>
<evidence type="ECO:0000313" key="17">
    <source>
        <dbReference type="Proteomes" id="UP000001012"/>
    </source>
</evidence>
<dbReference type="GO" id="GO:0000049">
    <property type="term" value="F:tRNA binding"/>
    <property type="evidence" value="ECO:0007669"/>
    <property type="project" value="UniProtKB-KW"/>
</dbReference>
<dbReference type="InterPro" id="IPR035587">
    <property type="entry name" value="DUS-like_FMN-bd"/>
</dbReference>
<feature type="active site" description="Proton donor" evidence="13">
    <location>
        <position position="105"/>
    </location>
</feature>
<evidence type="ECO:0000256" key="2">
    <source>
        <dbReference type="ARBA" id="ARBA00002790"/>
    </source>
</evidence>
<evidence type="ECO:0000259" key="15">
    <source>
        <dbReference type="Pfam" id="PF01207"/>
    </source>
</evidence>
<dbReference type="RefSeq" id="WP_011097449.1">
    <property type="nucleotide sequence ID" value="NC_004552.2"/>
</dbReference>
<dbReference type="eggNOG" id="COG0042">
    <property type="taxonomic scope" value="Bacteria"/>
</dbReference>
<evidence type="ECO:0000256" key="1">
    <source>
        <dbReference type="ARBA" id="ARBA00001917"/>
    </source>
</evidence>
<sequence length="339" mass="37203">MAPSIHIGNILLKSPVVYAPLAGFSDYPYRKMSSFYGPPALMFCEMVKVEGVHYSPARTLKLLEYSESMRPIGGQLCGSKPEMVGEAAKVLEGLGFDLIDLNCGCPTDRITKDGSGSGLLKSPELIGKVLEKIVEAVSVPVTVKIRSGWDGSNINVEETVRIIRDAGASAVFVHGRTRAQGYVDPSNLEYIARAKAAAGKDFPVFGNGDVFSPEAAKLMLDSTQCDGVLVARGTMGAPWIVRQIESYLTSGTYQKVLFSQRKQAFIQHLQWVEEYYQSEAKFLSETRKLCGHYLISASKVRFLRSALSKATSVQEVYQLIEDYEEADDEPGETSDLNKC</sequence>
<evidence type="ECO:0000256" key="5">
    <source>
        <dbReference type="ARBA" id="ARBA00022643"/>
    </source>
</evidence>
<dbReference type="EMBL" id="CR848038">
    <property type="protein sequence ID" value="CAH64397.1"/>
    <property type="molecule type" value="Genomic_DNA"/>
</dbReference>
<dbReference type="OrthoDB" id="9764501at2"/>
<dbReference type="SUPFAM" id="SSF51395">
    <property type="entry name" value="FMN-linked oxidoreductases"/>
    <property type="match status" value="1"/>
</dbReference>
<evidence type="ECO:0000256" key="6">
    <source>
        <dbReference type="ARBA" id="ARBA00022694"/>
    </source>
</evidence>
<dbReference type="GO" id="GO:0050660">
    <property type="term" value="F:flavin adenine dinucleotide binding"/>
    <property type="evidence" value="ECO:0007669"/>
    <property type="project" value="InterPro"/>
</dbReference>
<dbReference type="Proteomes" id="UP000001012">
    <property type="component" value="Chromosome"/>
</dbReference>